<dbReference type="Pfam" id="PF00083">
    <property type="entry name" value="Sugar_tr"/>
    <property type="match status" value="1"/>
</dbReference>
<feature type="transmembrane region" description="Helical" evidence="7">
    <location>
        <begin position="74"/>
        <end position="98"/>
    </location>
</feature>
<feature type="transmembrane region" description="Helical" evidence="7">
    <location>
        <begin position="282"/>
        <end position="306"/>
    </location>
</feature>
<keyword evidence="4 7" id="KW-0812">Transmembrane</keyword>
<keyword evidence="6 7" id="KW-0472">Membrane</keyword>
<dbReference type="SUPFAM" id="SSF103473">
    <property type="entry name" value="MFS general substrate transporter"/>
    <property type="match status" value="1"/>
</dbReference>
<feature type="transmembrane region" description="Helical" evidence="7">
    <location>
        <begin position="165"/>
        <end position="186"/>
    </location>
</feature>
<proteinExistence type="inferred from homology"/>
<reference evidence="9" key="1">
    <citation type="submission" date="2022-07" db="EMBL/GenBank/DDBJ databases">
        <title>Phylogenomic reconstructions and comparative analyses of Kickxellomycotina fungi.</title>
        <authorList>
            <person name="Reynolds N.K."/>
            <person name="Stajich J.E."/>
            <person name="Barry K."/>
            <person name="Grigoriev I.V."/>
            <person name="Crous P."/>
            <person name="Smith M.E."/>
        </authorList>
    </citation>
    <scope>NUCLEOTIDE SEQUENCE</scope>
    <source>
        <strain evidence="9">BCRC 34882</strain>
    </source>
</reference>
<dbReference type="PRINTS" id="PR00171">
    <property type="entry name" value="SUGRTRNSPORT"/>
</dbReference>
<feature type="transmembrane region" description="Helical" evidence="7">
    <location>
        <begin position="356"/>
        <end position="378"/>
    </location>
</feature>
<feature type="transmembrane region" description="Helical" evidence="7">
    <location>
        <begin position="326"/>
        <end position="349"/>
    </location>
</feature>
<keyword evidence="3" id="KW-0813">Transport</keyword>
<dbReference type="PANTHER" id="PTHR23503">
    <property type="entry name" value="SOLUTE CARRIER FAMILY 2"/>
    <property type="match status" value="1"/>
</dbReference>
<gene>
    <name evidence="9" type="primary">HGT20_11</name>
    <name evidence="9" type="ORF">EDC05_005177</name>
</gene>
<comment type="similarity">
    <text evidence="2">Belongs to the major facilitator superfamily. Sugar transporter (TC 2.A.1.1) family.</text>
</comment>
<evidence type="ECO:0000256" key="6">
    <source>
        <dbReference type="ARBA" id="ARBA00023136"/>
    </source>
</evidence>
<keyword evidence="10" id="KW-1185">Reference proteome</keyword>
<dbReference type="InterPro" id="IPR005828">
    <property type="entry name" value="MFS_sugar_transport-like"/>
</dbReference>
<dbReference type="InterPro" id="IPR005829">
    <property type="entry name" value="Sugar_transporter_CS"/>
</dbReference>
<dbReference type="PANTHER" id="PTHR23503:SF8">
    <property type="entry name" value="FACILITATED GLUCOSE TRANSPORTER PROTEIN 1"/>
    <property type="match status" value="1"/>
</dbReference>
<evidence type="ECO:0000313" key="10">
    <source>
        <dbReference type="Proteomes" id="UP001151295"/>
    </source>
</evidence>
<evidence type="ECO:0000256" key="7">
    <source>
        <dbReference type="SAM" id="Phobius"/>
    </source>
</evidence>
<dbReference type="InterPro" id="IPR045263">
    <property type="entry name" value="GLUT"/>
</dbReference>
<dbReference type="Proteomes" id="UP001151295">
    <property type="component" value="Unassembled WGS sequence"/>
</dbReference>
<feature type="transmembrane region" description="Helical" evidence="7">
    <location>
        <begin position="384"/>
        <end position="406"/>
    </location>
</feature>
<evidence type="ECO:0000256" key="2">
    <source>
        <dbReference type="ARBA" id="ARBA00010992"/>
    </source>
</evidence>
<evidence type="ECO:0000256" key="3">
    <source>
        <dbReference type="ARBA" id="ARBA00022448"/>
    </source>
</evidence>
<evidence type="ECO:0000259" key="8">
    <source>
        <dbReference type="PROSITE" id="PS50850"/>
    </source>
</evidence>
<feature type="transmembrane region" description="Helical" evidence="7">
    <location>
        <begin position="21"/>
        <end position="39"/>
    </location>
</feature>
<keyword evidence="5 7" id="KW-1133">Transmembrane helix</keyword>
<evidence type="ECO:0000256" key="5">
    <source>
        <dbReference type="ARBA" id="ARBA00022989"/>
    </source>
</evidence>
<protein>
    <submittedName>
        <fullName evidence="9">Bifunctional purine biosynthesis protein PurH</fullName>
    </submittedName>
</protein>
<feature type="transmembrane region" description="Helical" evidence="7">
    <location>
        <begin position="105"/>
        <end position="125"/>
    </location>
</feature>
<dbReference type="EMBL" id="JANBQD010000089">
    <property type="protein sequence ID" value="KAJ1988629.1"/>
    <property type="molecule type" value="Genomic_DNA"/>
</dbReference>
<feature type="transmembrane region" description="Helical" evidence="7">
    <location>
        <begin position="418"/>
        <end position="442"/>
    </location>
</feature>
<organism evidence="9 10">
    <name type="scientific">Coemansia umbellata</name>
    <dbReference type="NCBI Taxonomy" id="1424467"/>
    <lineage>
        <taxon>Eukaryota</taxon>
        <taxon>Fungi</taxon>
        <taxon>Fungi incertae sedis</taxon>
        <taxon>Zoopagomycota</taxon>
        <taxon>Kickxellomycotina</taxon>
        <taxon>Kickxellomycetes</taxon>
        <taxon>Kickxellales</taxon>
        <taxon>Kickxellaceae</taxon>
        <taxon>Coemansia</taxon>
    </lineage>
</organism>
<feature type="transmembrane region" description="Helical" evidence="7">
    <location>
        <begin position="448"/>
        <end position="468"/>
    </location>
</feature>
<evidence type="ECO:0000313" key="9">
    <source>
        <dbReference type="EMBL" id="KAJ1988629.1"/>
    </source>
</evidence>
<comment type="caution">
    <text evidence="9">The sequence shown here is derived from an EMBL/GenBank/DDBJ whole genome shotgun (WGS) entry which is preliminary data.</text>
</comment>
<accession>A0ABQ8PG83</accession>
<feature type="transmembrane region" description="Helical" evidence="7">
    <location>
        <begin position="131"/>
        <end position="153"/>
    </location>
</feature>
<dbReference type="InterPro" id="IPR003663">
    <property type="entry name" value="Sugar/inositol_transpt"/>
</dbReference>
<evidence type="ECO:0000256" key="4">
    <source>
        <dbReference type="ARBA" id="ARBA00022692"/>
    </source>
</evidence>
<comment type="subcellular location">
    <subcellularLocation>
        <location evidence="1">Membrane</location>
        <topology evidence="1">Multi-pass membrane protein</topology>
    </subcellularLocation>
</comment>
<dbReference type="InterPro" id="IPR036259">
    <property type="entry name" value="MFS_trans_sf"/>
</dbReference>
<dbReference type="InterPro" id="IPR020846">
    <property type="entry name" value="MFS_dom"/>
</dbReference>
<dbReference type="Gene3D" id="1.20.1250.20">
    <property type="entry name" value="MFS general substrate transporter like domains"/>
    <property type="match status" value="1"/>
</dbReference>
<feature type="domain" description="Major facilitator superfamily (MFS) profile" evidence="8">
    <location>
        <begin position="26"/>
        <end position="472"/>
    </location>
</feature>
<evidence type="ECO:0000256" key="1">
    <source>
        <dbReference type="ARBA" id="ARBA00004141"/>
    </source>
</evidence>
<sequence length="507" mass="54651">MKAISAVSEISRDSRSLGITKYQLFCVSAASLSSLNFGWNYVITNLPGDIITTCLAGPKHNINGLPSCIPTTSFIWGIAVGSYALGALIGAIMCTWFANKYGRRFVLLYSNIIGLAAALLFGLPVNIEMVIAGRVVAGIAQGAANGAFSSYIIEITTPHARSSLASMLQLATRIGQLLALVCALGMLKPPLWRVLFSLTSVFCIASMVLMVFCIESPKWLALQGRTDEARVALQRLRKGADITEEFDQMTVALFAVGPDSKYTVSVLGVLLGRTPVNLRHQLLLGAMAMVFQQLSGINVVAFYSTALFSTIFPTTDADRDASKPTFPQILSVVIAVVGTAAALVGMLLANYLGRRTLMLISHGLMAVFCVPISLGIIYNLPPLTITMVFLYFTVFFFGAGPLPWVIPNEITPTYAASAIMAINSGMGYICVFLISVSFSPMLAALQGYTFLVFAGANALAFMFFFFFLPETKGRLVDDLVRVHSVGIHNVLKAKYKVDAYSRAKSPV</sequence>
<feature type="transmembrane region" description="Helical" evidence="7">
    <location>
        <begin position="192"/>
        <end position="214"/>
    </location>
</feature>
<dbReference type="PROSITE" id="PS00217">
    <property type="entry name" value="SUGAR_TRANSPORT_2"/>
    <property type="match status" value="1"/>
</dbReference>
<dbReference type="PROSITE" id="PS50850">
    <property type="entry name" value="MFS"/>
    <property type="match status" value="1"/>
</dbReference>
<name>A0ABQ8PG83_9FUNG</name>